<dbReference type="OrthoDB" id="5657199at2"/>
<dbReference type="Pfam" id="PF13483">
    <property type="entry name" value="Lactamase_B_3"/>
    <property type="match status" value="1"/>
</dbReference>
<dbReference type="PANTHER" id="PTHR15032:SF32">
    <property type="entry name" value="METALLO-BETA-LACTAMASE DOMAIN-CONTAINING PROTEIN"/>
    <property type="match status" value="1"/>
</dbReference>
<dbReference type="GO" id="GO:0070290">
    <property type="term" value="F:N-acylphosphatidylethanolamine-specific phospholipase D activity"/>
    <property type="evidence" value="ECO:0007669"/>
    <property type="project" value="TreeGrafter"/>
</dbReference>
<dbReference type="GO" id="GO:0070292">
    <property type="term" value="P:N-acylphosphatidylethanolamine metabolic process"/>
    <property type="evidence" value="ECO:0007669"/>
    <property type="project" value="TreeGrafter"/>
</dbReference>
<dbReference type="AlphaFoldDB" id="A0A7L4ZFY8"/>
<sequence>MEHTGKYYLKLNVAIEALIDRWYAWSHLVSPATAAMNIKERHIKIMRSYIKNPRIHAAAVKKPEMMGGPFIDYGGKRVDEIQQLHDTTIDQRSNLLALNDAIHELNEMLQKEAIGFSLDPLYKNVPEILQGLVELYYDLNNKPNFRFFESLLYKSEFYDESTQSISLQLVEADDARSFVLSTPRLDGDNLIHLDTKFKDRLIDELFKMKRTPNSYEDIMGKLNIPLDKQELFKTYFTTETPKKYERYSGKGVRTRYFGHACVLIETNEISILVDPIISYDGYETEVNRYTINDLPEEIDYVLITHNHQDHVLLETLLQLRHSIKNIVVPSSGKGNLQDPSLKLMFQAIGFQNIIELDDMETINLDKCTITGLPFIGEHSDIDIRSKLCYHVALHNDLTVIFAADSCNVEPKVYERIQKIVGDVDIIFLGMECEGAPLSWLYGPLMYKKLDREMDQSRRLAGCDFKQGEKLVDIFNPKNVFVYAMGLEPWLMFISSLKYTDESKPIVESNKLVEECKSRGIDAERLFGEKTIEY</sequence>
<reference evidence="2 3" key="1">
    <citation type="journal article" date="2013" name="Int. J. Syst. Evol. Microbiol.">
        <title>Kordia antarctica sp. nov., isolated from Antarctic seawater.</title>
        <authorList>
            <person name="Baek K."/>
            <person name="Choi A."/>
            <person name="Kang I."/>
            <person name="Lee K."/>
            <person name="Cho J.C."/>
        </authorList>
    </citation>
    <scope>NUCLEOTIDE SEQUENCE [LARGE SCALE GENOMIC DNA]</scope>
    <source>
        <strain evidence="2 3">IMCC3317</strain>
    </source>
</reference>
<evidence type="ECO:0000313" key="2">
    <source>
        <dbReference type="EMBL" id="QHI35409.1"/>
    </source>
</evidence>
<proteinExistence type="predicted"/>
<dbReference type="InterPro" id="IPR041141">
    <property type="entry name" value="CmlA_N"/>
</dbReference>
<name>A0A7L4ZFY8_9FLAO</name>
<dbReference type="Gene3D" id="3.60.15.10">
    <property type="entry name" value="Ribonuclease Z/Hydroxyacylglutathione hydrolase-like"/>
    <property type="match status" value="1"/>
</dbReference>
<evidence type="ECO:0000259" key="1">
    <source>
        <dbReference type="Pfam" id="PF18456"/>
    </source>
</evidence>
<protein>
    <recommendedName>
        <fullName evidence="1">Diiron non-heme beta-hydroxylase N-terminal domain-containing protein</fullName>
    </recommendedName>
</protein>
<feature type="domain" description="Diiron non-heme beta-hydroxylase N-terminal" evidence="1">
    <location>
        <begin position="8"/>
        <end position="239"/>
    </location>
</feature>
<organism evidence="2 3">
    <name type="scientific">Kordia antarctica</name>
    <dbReference type="NCBI Taxonomy" id="1218801"/>
    <lineage>
        <taxon>Bacteria</taxon>
        <taxon>Pseudomonadati</taxon>
        <taxon>Bacteroidota</taxon>
        <taxon>Flavobacteriia</taxon>
        <taxon>Flavobacteriales</taxon>
        <taxon>Flavobacteriaceae</taxon>
        <taxon>Kordia</taxon>
    </lineage>
</organism>
<gene>
    <name evidence="2" type="ORF">IMCC3317_07550</name>
</gene>
<dbReference type="SUPFAM" id="SSF56281">
    <property type="entry name" value="Metallo-hydrolase/oxidoreductase"/>
    <property type="match status" value="1"/>
</dbReference>
<dbReference type="InterPro" id="IPR036866">
    <property type="entry name" value="RibonucZ/Hydroxyglut_hydro"/>
</dbReference>
<dbReference type="KEGG" id="kan:IMCC3317_07550"/>
<dbReference type="GO" id="GO:0070291">
    <property type="term" value="P:N-acylethanolamine metabolic process"/>
    <property type="evidence" value="ECO:0007669"/>
    <property type="project" value="TreeGrafter"/>
</dbReference>
<dbReference type="GO" id="GO:0005737">
    <property type="term" value="C:cytoplasm"/>
    <property type="evidence" value="ECO:0007669"/>
    <property type="project" value="TreeGrafter"/>
</dbReference>
<dbReference type="EMBL" id="CP019288">
    <property type="protein sequence ID" value="QHI35409.1"/>
    <property type="molecule type" value="Genomic_DNA"/>
</dbReference>
<dbReference type="RefSeq" id="WP_160128152.1">
    <property type="nucleotide sequence ID" value="NZ_CP019288.1"/>
</dbReference>
<keyword evidence="3" id="KW-1185">Reference proteome</keyword>
<accession>A0A7L4ZFY8</accession>
<dbReference type="Pfam" id="PF18456">
    <property type="entry name" value="CmlA_N"/>
    <property type="match status" value="1"/>
</dbReference>
<dbReference type="Proteomes" id="UP000464657">
    <property type="component" value="Chromosome"/>
</dbReference>
<evidence type="ECO:0000313" key="3">
    <source>
        <dbReference type="Proteomes" id="UP000464657"/>
    </source>
</evidence>
<dbReference type="PANTHER" id="PTHR15032">
    <property type="entry name" value="N-ACYL-PHOSPHATIDYLETHANOLAMINE-HYDROLYZING PHOSPHOLIPASE D"/>
    <property type="match status" value="1"/>
</dbReference>